<comment type="caution">
    <text evidence="2">The sequence shown here is derived from an EMBL/GenBank/DDBJ whole genome shotgun (WGS) entry which is preliminary data.</text>
</comment>
<reference evidence="2 3" key="1">
    <citation type="journal article" date="2017" name="Genome Biol. Evol.">
        <title>Phytophthora megakarya and P. palmivora, closely related causal agents of cacao black pod rot, underwent increases in genome sizes and gene numbers by different mechanisms.</title>
        <authorList>
            <person name="Ali S.S."/>
            <person name="Shao J."/>
            <person name="Lary D.J."/>
            <person name="Kronmiller B."/>
            <person name="Shen D."/>
            <person name="Strem M.D."/>
            <person name="Amoako-Attah I."/>
            <person name="Akrofi A.Y."/>
            <person name="Begoude B.A."/>
            <person name="Ten Hoopen G.M."/>
            <person name="Coulibaly K."/>
            <person name="Kebe B.I."/>
            <person name="Melnick R.L."/>
            <person name="Guiltinan M.J."/>
            <person name="Tyler B.M."/>
            <person name="Meinhardt L.W."/>
            <person name="Bailey B.A."/>
        </authorList>
    </citation>
    <scope>NUCLEOTIDE SEQUENCE [LARGE SCALE GENOMIC DNA]</scope>
    <source>
        <strain evidence="3">sbr112.9</strain>
    </source>
</reference>
<evidence type="ECO:0000313" key="3">
    <source>
        <dbReference type="Proteomes" id="UP000237271"/>
    </source>
</evidence>
<dbReference type="Proteomes" id="UP000237271">
    <property type="component" value="Unassembled WGS sequence"/>
</dbReference>
<dbReference type="EMBL" id="NCKW01000173">
    <property type="protein sequence ID" value="POM81094.1"/>
    <property type="molecule type" value="Genomic_DNA"/>
</dbReference>
<keyword evidence="3" id="KW-1185">Reference proteome</keyword>
<sequence length="188" mass="20446">MPIIENEISFQAYTTPSFITIWLGTNDAALVNGSDPETHVPIKNYKENLIQIVTAFQASAPNAGILLITPPHIDDGARAKYASEVNHTTTGVVDRSNAMTANYSLAALDAAKTLGVPVLDLNAHFNAMPELTRNALLIDGIHFNADGHKIVDKLIRSKVKSEFPSFDKALQSLQFPQASDLALEDPYM</sequence>
<dbReference type="PANTHER" id="PTHR14209:SF19">
    <property type="entry name" value="ISOAMYL ACETATE-HYDROLYZING ESTERASE 1 HOMOLOG"/>
    <property type="match status" value="1"/>
</dbReference>
<dbReference type="InterPro" id="IPR036514">
    <property type="entry name" value="SGNH_hydro_sf"/>
</dbReference>
<dbReference type="PANTHER" id="PTHR14209">
    <property type="entry name" value="ISOAMYL ACETATE-HYDROLYZING ESTERASE 1"/>
    <property type="match status" value="1"/>
</dbReference>
<name>A0A2P4YTG1_9STRA</name>
<dbReference type="Gene3D" id="3.40.50.1110">
    <property type="entry name" value="SGNH hydrolase"/>
    <property type="match status" value="1"/>
</dbReference>
<dbReference type="OrthoDB" id="671439at2759"/>
<dbReference type="SUPFAM" id="SSF52266">
    <property type="entry name" value="SGNH hydrolase"/>
    <property type="match status" value="1"/>
</dbReference>
<feature type="domain" description="SGNH hydrolase-type esterase" evidence="1">
    <location>
        <begin position="15"/>
        <end position="150"/>
    </location>
</feature>
<dbReference type="AlphaFoldDB" id="A0A2P4YTG1"/>
<proteinExistence type="predicted"/>
<organism evidence="2 3">
    <name type="scientific">Phytophthora palmivora</name>
    <dbReference type="NCBI Taxonomy" id="4796"/>
    <lineage>
        <taxon>Eukaryota</taxon>
        <taxon>Sar</taxon>
        <taxon>Stramenopiles</taxon>
        <taxon>Oomycota</taxon>
        <taxon>Peronosporomycetes</taxon>
        <taxon>Peronosporales</taxon>
        <taxon>Peronosporaceae</taxon>
        <taxon>Phytophthora</taxon>
    </lineage>
</organism>
<evidence type="ECO:0000259" key="1">
    <source>
        <dbReference type="Pfam" id="PF13472"/>
    </source>
</evidence>
<dbReference type="Pfam" id="PF13472">
    <property type="entry name" value="Lipase_GDSL_2"/>
    <property type="match status" value="1"/>
</dbReference>
<dbReference type="InterPro" id="IPR013830">
    <property type="entry name" value="SGNH_hydro"/>
</dbReference>
<accession>A0A2P4YTG1</accession>
<dbReference type="InterPro" id="IPR045136">
    <property type="entry name" value="Iah1-like"/>
</dbReference>
<evidence type="ECO:0000313" key="2">
    <source>
        <dbReference type="EMBL" id="POM81094.1"/>
    </source>
</evidence>
<protein>
    <recommendedName>
        <fullName evidence="1">SGNH hydrolase-type esterase domain-containing protein</fullName>
    </recommendedName>
</protein>
<gene>
    <name evidence="2" type="ORF">PHPALM_989</name>
</gene>